<evidence type="ECO:0000256" key="2">
    <source>
        <dbReference type="ARBA" id="ARBA00022729"/>
    </source>
</evidence>
<organism evidence="3">
    <name type="scientific">Desulfobacca acetoxidans</name>
    <dbReference type="NCBI Taxonomy" id="60893"/>
    <lineage>
        <taxon>Bacteria</taxon>
        <taxon>Pseudomonadati</taxon>
        <taxon>Thermodesulfobacteriota</taxon>
        <taxon>Desulfobaccia</taxon>
        <taxon>Desulfobaccales</taxon>
        <taxon>Desulfobaccaceae</taxon>
        <taxon>Desulfobacca</taxon>
    </lineage>
</organism>
<evidence type="ECO:0000313" key="3">
    <source>
        <dbReference type="EMBL" id="HGF33476.1"/>
    </source>
</evidence>
<accession>A0A7C3UWT6</accession>
<dbReference type="NCBIfam" id="TIGR01098">
    <property type="entry name" value="3A0109s03R"/>
    <property type="match status" value="1"/>
</dbReference>
<dbReference type="Pfam" id="PF12974">
    <property type="entry name" value="Phosphonate-bd"/>
    <property type="match status" value="1"/>
</dbReference>
<comment type="similarity">
    <text evidence="1">Belongs to the phosphate/phosphite/phosphonate binding protein family.</text>
</comment>
<evidence type="ECO:0000256" key="1">
    <source>
        <dbReference type="ARBA" id="ARBA00007162"/>
    </source>
</evidence>
<dbReference type="GO" id="GO:0055085">
    <property type="term" value="P:transmembrane transport"/>
    <property type="evidence" value="ECO:0007669"/>
    <property type="project" value="InterPro"/>
</dbReference>
<dbReference type="CDD" id="cd13571">
    <property type="entry name" value="PBP2_PnhD_1"/>
    <property type="match status" value="1"/>
</dbReference>
<dbReference type="EMBL" id="DTMF01000097">
    <property type="protein sequence ID" value="HGF33476.1"/>
    <property type="molecule type" value="Genomic_DNA"/>
</dbReference>
<dbReference type="InterPro" id="IPR005770">
    <property type="entry name" value="PhnD"/>
</dbReference>
<protein>
    <submittedName>
        <fullName evidence="3">Phosphate/phosphite/phosphonate ABC transporter substrate-binding protein</fullName>
    </submittedName>
</protein>
<gene>
    <name evidence="3" type="primary">phnD</name>
    <name evidence="3" type="ORF">ENW96_03675</name>
</gene>
<dbReference type="AlphaFoldDB" id="A0A7C3UWT6"/>
<reference evidence="3" key="1">
    <citation type="journal article" date="2020" name="mSystems">
        <title>Genome- and Community-Level Interaction Insights into Carbon Utilization and Element Cycling Functions of Hydrothermarchaeota in Hydrothermal Sediment.</title>
        <authorList>
            <person name="Zhou Z."/>
            <person name="Liu Y."/>
            <person name="Xu W."/>
            <person name="Pan J."/>
            <person name="Luo Z.H."/>
            <person name="Li M."/>
        </authorList>
    </citation>
    <scope>NUCLEOTIDE SEQUENCE [LARGE SCALE GENOMIC DNA]</scope>
    <source>
        <strain evidence="3">SpSt-897</strain>
    </source>
</reference>
<dbReference type="GO" id="GO:0043190">
    <property type="term" value="C:ATP-binding cassette (ABC) transporter complex"/>
    <property type="evidence" value="ECO:0007669"/>
    <property type="project" value="InterPro"/>
</dbReference>
<comment type="caution">
    <text evidence="3">The sequence shown here is derived from an EMBL/GenBank/DDBJ whole genome shotgun (WGS) entry which is preliminary data.</text>
</comment>
<name>A0A7C3UWT6_9BACT</name>
<keyword evidence="2" id="KW-0732">Signal</keyword>
<sequence>MFALSGCLPHRGLRWVSHLAAIFFLAAVLGGCGSDGERAVVDFNQTLPATRPGKEAPGAPALRVAVAAMISPKETFDLYRQLLEYLSRQLGKELEFVQRKTYTEINELLRRGDIDLAFICSGPYATARDSFRFKPLAVPLVHGSHFYQAFLIVKKDSPFNRLEDLRGHSFAFTDPSSNTGKLVPTYWLAEKQERPETFFGQTIYTYSHDNSILAVSRGLVDGAAVDGLIWEYYQEKKPAFTAQARVIKKSEPYGIPPLVASGSLSPQECDRLQQVLLTMHQEPQGRKILEELRIDRFLPLQEEWYEPIRRMHQEVARMREGSHAVQKP</sequence>
<proteinExistence type="inferred from homology"/>
<dbReference type="PANTHER" id="PTHR35841:SF1">
    <property type="entry name" value="PHOSPHONATES-BINDING PERIPLASMIC PROTEIN"/>
    <property type="match status" value="1"/>
</dbReference>
<dbReference type="SUPFAM" id="SSF53850">
    <property type="entry name" value="Periplasmic binding protein-like II"/>
    <property type="match status" value="1"/>
</dbReference>
<dbReference type="PANTHER" id="PTHR35841">
    <property type="entry name" value="PHOSPHONATES-BINDING PERIPLASMIC PROTEIN"/>
    <property type="match status" value="1"/>
</dbReference>
<dbReference type="Gene3D" id="3.40.190.10">
    <property type="entry name" value="Periplasmic binding protein-like II"/>
    <property type="match status" value="2"/>
</dbReference>